<evidence type="ECO:0000313" key="2">
    <source>
        <dbReference type="Proteomes" id="UP000054893"/>
    </source>
</evidence>
<dbReference type="InterPro" id="IPR027417">
    <property type="entry name" value="P-loop_NTPase"/>
</dbReference>
<dbReference type="Proteomes" id="UP000054893">
    <property type="component" value="Unassembled WGS sequence"/>
</dbReference>
<organism evidence="1 2">
    <name type="scientific">Caballeronia sordidicola</name>
    <name type="common">Burkholderia sordidicola</name>
    <dbReference type="NCBI Taxonomy" id="196367"/>
    <lineage>
        <taxon>Bacteria</taxon>
        <taxon>Pseudomonadati</taxon>
        <taxon>Pseudomonadota</taxon>
        <taxon>Betaproteobacteria</taxon>
        <taxon>Burkholderiales</taxon>
        <taxon>Burkholderiaceae</taxon>
        <taxon>Caballeronia</taxon>
    </lineage>
</organism>
<dbReference type="Gene3D" id="3.40.50.300">
    <property type="entry name" value="P-loop containing nucleotide triphosphate hydrolases"/>
    <property type="match status" value="1"/>
</dbReference>
<name>A0A158ID25_CABSO</name>
<dbReference type="InterPro" id="IPR008868">
    <property type="entry name" value="TniB"/>
</dbReference>
<dbReference type="RefSeq" id="WP_060858958.1">
    <property type="nucleotide sequence ID" value="NZ_FCOC02000035.1"/>
</dbReference>
<dbReference type="SUPFAM" id="SSF52540">
    <property type="entry name" value="P-loop containing nucleoside triphosphate hydrolases"/>
    <property type="match status" value="1"/>
</dbReference>
<accession>A0A158ID25</accession>
<gene>
    <name evidence="1" type="ORF">AWB64_05999</name>
</gene>
<evidence type="ECO:0000313" key="1">
    <source>
        <dbReference type="EMBL" id="SAL54512.1"/>
    </source>
</evidence>
<dbReference type="EMBL" id="FCOC02000035">
    <property type="protein sequence ID" value="SAL54512.1"/>
    <property type="molecule type" value="Genomic_DNA"/>
</dbReference>
<protein>
    <submittedName>
        <fullName evidence="1">TniB transposition protein</fullName>
    </submittedName>
</protein>
<proteinExistence type="predicted"/>
<reference evidence="1 2" key="1">
    <citation type="submission" date="2016-01" db="EMBL/GenBank/DDBJ databases">
        <authorList>
            <person name="Oliw E.H."/>
        </authorList>
    </citation>
    <scope>NUCLEOTIDE SEQUENCE [LARGE SCALE GENOMIC DNA]</scope>
    <source>
        <strain evidence="1">LMG 22029</strain>
    </source>
</reference>
<dbReference type="AlphaFoldDB" id="A0A158ID25"/>
<sequence length="143" mass="16265">MLVVDEVHHLLAGSYREQRAALNRLKFLANDLQISMVMVGTRDAVLAFQTDTQMISRYTPFEIPRWRESEGLRRLLAAFERVLPLRKPSDLSRREIVQFVLSATGGLTGEISSLLNNAAELAIRNGDELIYMTHLEHACRITQ</sequence>
<dbReference type="Pfam" id="PF05621">
    <property type="entry name" value="TniB"/>
    <property type="match status" value="1"/>
</dbReference>